<dbReference type="PROSITE" id="PS51371">
    <property type="entry name" value="CBS"/>
    <property type="match status" value="1"/>
</dbReference>
<protein>
    <submittedName>
        <fullName evidence="4">BON domain-containing protein</fullName>
    </submittedName>
</protein>
<comment type="caution">
    <text evidence="4">The sequence shown here is derived from an EMBL/GenBank/DDBJ whole genome shotgun (WGS) entry which is preliminary data.</text>
</comment>
<dbReference type="RefSeq" id="WP_051794789.1">
    <property type="nucleotide sequence ID" value="NZ_QHKI01000013.1"/>
</dbReference>
<dbReference type="PROSITE" id="PS50914">
    <property type="entry name" value="BON"/>
    <property type="match status" value="1"/>
</dbReference>
<keyword evidence="1" id="KW-0129">CBS domain</keyword>
<evidence type="ECO:0000259" key="2">
    <source>
        <dbReference type="PROSITE" id="PS50914"/>
    </source>
</evidence>
<dbReference type="InterPro" id="IPR007055">
    <property type="entry name" value="BON_dom"/>
</dbReference>
<feature type="domain" description="CBS" evidence="3">
    <location>
        <begin position="1"/>
        <end position="58"/>
    </location>
</feature>
<organism evidence="4 5">
    <name type="scientific">Kibdelosporangium aridum</name>
    <dbReference type="NCBI Taxonomy" id="2030"/>
    <lineage>
        <taxon>Bacteria</taxon>
        <taxon>Bacillati</taxon>
        <taxon>Actinomycetota</taxon>
        <taxon>Actinomycetes</taxon>
        <taxon>Pseudonocardiales</taxon>
        <taxon>Pseudonocardiaceae</taxon>
        <taxon>Kibdelosporangium</taxon>
    </lineage>
</organism>
<evidence type="ECO:0000256" key="1">
    <source>
        <dbReference type="PROSITE-ProRule" id="PRU00703"/>
    </source>
</evidence>
<dbReference type="EMBL" id="QHKI01000013">
    <property type="protein sequence ID" value="RSM85281.1"/>
    <property type="molecule type" value="Genomic_DNA"/>
</dbReference>
<dbReference type="OrthoDB" id="3626971at2"/>
<proteinExistence type="predicted"/>
<dbReference type="SUPFAM" id="SSF54631">
    <property type="entry name" value="CBS-domain pair"/>
    <property type="match status" value="1"/>
</dbReference>
<dbReference type="Gene3D" id="3.10.580.10">
    <property type="entry name" value="CBS-domain"/>
    <property type="match status" value="1"/>
</dbReference>
<dbReference type="AlphaFoldDB" id="A0A428ZB74"/>
<reference evidence="4 5" key="1">
    <citation type="submission" date="2018-05" db="EMBL/GenBank/DDBJ databases">
        <title>Evolution of GPA BGCs.</title>
        <authorList>
            <person name="Waglechner N."/>
            <person name="Wright G.D."/>
        </authorList>
    </citation>
    <scope>NUCLEOTIDE SEQUENCE [LARGE SCALE GENOMIC DNA]</scope>
    <source>
        <strain evidence="4 5">A82846</strain>
    </source>
</reference>
<evidence type="ECO:0000259" key="3">
    <source>
        <dbReference type="PROSITE" id="PS51371"/>
    </source>
</evidence>
<dbReference type="SMART" id="SM00116">
    <property type="entry name" value="CBS"/>
    <property type="match status" value="1"/>
</dbReference>
<dbReference type="InterPro" id="IPR000644">
    <property type="entry name" value="CBS_dom"/>
</dbReference>
<sequence>MTTPPVTTTPGTLVSTAIHLLAHHRIRQICVVTCTGHLIGMLARRDALHLFVRSDNAIEADIEHHITTKTRPPDQITVHVTDGVVTLDGALTLHSTVQRADLAAHHVPGVIAVRNNLRYDIDDLVITGL</sequence>
<dbReference type="Pfam" id="PF00571">
    <property type="entry name" value="CBS"/>
    <property type="match status" value="1"/>
</dbReference>
<gene>
    <name evidence="4" type="ORF">DMH04_18520</name>
</gene>
<dbReference type="InterPro" id="IPR046342">
    <property type="entry name" value="CBS_dom_sf"/>
</dbReference>
<evidence type="ECO:0000313" key="4">
    <source>
        <dbReference type="EMBL" id="RSM85281.1"/>
    </source>
</evidence>
<dbReference type="Gene3D" id="3.30.1340.30">
    <property type="match status" value="1"/>
</dbReference>
<feature type="domain" description="BON" evidence="2">
    <location>
        <begin position="54"/>
        <end position="121"/>
    </location>
</feature>
<evidence type="ECO:0000313" key="5">
    <source>
        <dbReference type="Proteomes" id="UP000287547"/>
    </source>
</evidence>
<dbReference type="Proteomes" id="UP000287547">
    <property type="component" value="Unassembled WGS sequence"/>
</dbReference>
<dbReference type="Pfam" id="PF04972">
    <property type="entry name" value="BON"/>
    <property type="match status" value="1"/>
</dbReference>
<name>A0A428ZB74_KIBAR</name>
<accession>A0A428ZB74</accession>